<organism evidence="1">
    <name type="scientific">Anguilla anguilla</name>
    <name type="common">European freshwater eel</name>
    <name type="synonym">Muraena anguilla</name>
    <dbReference type="NCBI Taxonomy" id="7936"/>
    <lineage>
        <taxon>Eukaryota</taxon>
        <taxon>Metazoa</taxon>
        <taxon>Chordata</taxon>
        <taxon>Craniata</taxon>
        <taxon>Vertebrata</taxon>
        <taxon>Euteleostomi</taxon>
        <taxon>Actinopterygii</taxon>
        <taxon>Neopterygii</taxon>
        <taxon>Teleostei</taxon>
        <taxon>Anguilliformes</taxon>
        <taxon>Anguillidae</taxon>
        <taxon>Anguilla</taxon>
    </lineage>
</organism>
<accession>A0A0E9RMY5</accession>
<dbReference type="EMBL" id="GBXM01078385">
    <property type="protein sequence ID" value="JAH30192.1"/>
    <property type="molecule type" value="Transcribed_RNA"/>
</dbReference>
<name>A0A0E9RMY5_ANGAN</name>
<proteinExistence type="predicted"/>
<reference evidence="1" key="1">
    <citation type="submission" date="2014-11" db="EMBL/GenBank/DDBJ databases">
        <authorList>
            <person name="Amaro Gonzalez C."/>
        </authorList>
    </citation>
    <scope>NUCLEOTIDE SEQUENCE</scope>
</reference>
<sequence length="22" mass="2527">MSVLRTSVGWIVPYADCMHDFV</sequence>
<dbReference type="AlphaFoldDB" id="A0A0E9RMY5"/>
<protein>
    <submittedName>
        <fullName evidence="1">Uncharacterized protein</fullName>
    </submittedName>
</protein>
<evidence type="ECO:0000313" key="1">
    <source>
        <dbReference type="EMBL" id="JAH30192.1"/>
    </source>
</evidence>
<reference evidence="1" key="2">
    <citation type="journal article" date="2015" name="Fish Shellfish Immunol.">
        <title>Early steps in the European eel (Anguilla anguilla)-Vibrio vulnificus interaction in the gills: Role of the RtxA13 toxin.</title>
        <authorList>
            <person name="Callol A."/>
            <person name="Pajuelo D."/>
            <person name="Ebbesson L."/>
            <person name="Teles M."/>
            <person name="MacKenzie S."/>
            <person name="Amaro C."/>
        </authorList>
    </citation>
    <scope>NUCLEOTIDE SEQUENCE</scope>
</reference>